<evidence type="ECO:0000313" key="2">
    <source>
        <dbReference type="EMBL" id="EFJ36637.1"/>
    </source>
</evidence>
<dbReference type="GO" id="GO:0042546">
    <property type="term" value="P:cell wall biogenesis"/>
    <property type="evidence" value="ECO:0000318"/>
    <property type="project" value="GO_Central"/>
</dbReference>
<dbReference type="HOGENOM" id="CLU_020968_1_0_1"/>
<accession>D8QTF3</accession>
<dbReference type="EMBL" id="GL377566">
    <property type="protein sequence ID" value="EFJ36637.1"/>
    <property type="molecule type" value="Genomic_DNA"/>
</dbReference>
<dbReference type="GO" id="GO:0016757">
    <property type="term" value="F:glycosyltransferase activity"/>
    <property type="evidence" value="ECO:0000318"/>
    <property type="project" value="GO_Central"/>
</dbReference>
<keyword evidence="3" id="KW-1185">Reference proteome</keyword>
<dbReference type="FunCoup" id="D8QTF3">
    <property type="interactions" value="238"/>
</dbReference>
<protein>
    <submittedName>
        <fullName evidence="2">Glycosyltransferase-like protein</fullName>
    </submittedName>
</protein>
<dbReference type="Gramene" id="EFJ36637">
    <property type="protein sequence ID" value="EFJ36637"/>
    <property type="gene ID" value="SELMODRAFT_76356"/>
</dbReference>
<gene>
    <name evidence="2" type="primary">GT77D1-1</name>
    <name evidence="2" type="ORF">SELMODRAFT_76356</name>
</gene>
<reference evidence="2 3" key="1">
    <citation type="journal article" date="2011" name="Science">
        <title>The Selaginella genome identifies genetic changes associated with the evolution of vascular plants.</title>
        <authorList>
            <person name="Banks J.A."/>
            <person name="Nishiyama T."/>
            <person name="Hasebe M."/>
            <person name="Bowman J.L."/>
            <person name="Gribskov M."/>
            <person name="dePamphilis C."/>
            <person name="Albert V.A."/>
            <person name="Aono N."/>
            <person name="Aoyama T."/>
            <person name="Ambrose B.A."/>
            <person name="Ashton N.W."/>
            <person name="Axtell M.J."/>
            <person name="Barker E."/>
            <person name="Barker M.S."/>
            <person name="Bennetzen J.L."/>
            <person name="Bonawitz N.D."/>
            <person name="Chapple C."/>
            <person name="Cheng C."/>
            <person name="Correa L.G."/>
            <person name="Dacre M."/>
            <person name="DeBarry J."/>
            <person name="Dreyer I."/>
            <person name="Elias M."/>
            <person name="Engstrom E.M."/>
            <person name="Estelle M."/>
            <person name="Feng L."/>
            <person name="Finet C."/>
            <person name="Floyd S.K."/>
            <person name="Frommer W.B."/>
            <person name="Fujita T."/>
            <person name="Gramzow L."/>
            <person name="Gutensohn M."/>
            <person name="Harholt J."/>
            <person name="Hattori M."/>
            <person name="Heyl A."/>
            <person name="Hirai T."/>
            <person name="Hiwatashi Y."/>
            <person name="Ishikawa M."/>
            <person name="Iwata M."/>
            <person name="Karol K.G."/>
            <person name="Koehler B."/>
            <person name="Kolukisaoglu U."/>
            <person name="Kubo M."/>
            <person name="Kurata T."/>
            <person name="Lalonde S."/>
            <person name="Li K."/>
            <person name="Li Y."/>
            <person name="Litt A."/>
            <person name="Lyons E."/>
            <person name="Manning G."/>
            <person name="Maruyama T."/>
            <person name="Michael T.P."/>
            <person name="Mikami K."/>
            <person name="Miyazaki S."/>
            <person name="Morinaga S."/>
            <person name="Murata T."/>
            <person name="Mueller-Roeber B."/>
            <person name="Nelson D.R."/>
            <person name="Obara M."/>
            <person name="Oguri Y."/>
            <person name="Olmstead R.G."/>
            <person name="Onodera N."/>
            <person name="Petersen B.L."/>
            <person name="Pils B."/>
            <person name="Prigge M."/>
            <person name="Rensing S.A."/>
            <person name="Riano-Pachon D.M."/>
            <person name="Roberts A.W."/>
            <person name="Sato Y."/>
            <person name="Scheller H.V."/>
            <person name="Schulz B."/>
            <person name="Schulz C."/>
            <person name="Shakirov E.V."/>
            <person name="Shibagaki N."/>
            <person name="Shinohara N."/>
            <person name="Shippen D.E."/>
            <person name="Soerensen I."/>
            <person name="Sotooka R."/>
            <person name="Sugimoto N."/>
            <person name="Sugita M."/>
            <person name="Sumikawa N."/>
            <person name="Tanurdzic M."/>
            <person name="Theissen G."/>
            <person name="Ulvskov P."/>
            <person name="Wakazuki S."/>
            <person name="Weng J.K."/>
            <person name="Willats W.W."/>
            <person name="Wipf D."/>
            <person name="Wolf P.G."/>
            <person name="Yang L."/>
            <person name="Zimmer A.D."/>
            <person name="Zhu Q."/>
            <person name="Mitros T."/>
            <person name="Hellsten U."/>
            <person name="Loque D."/>
            <person name="Otillar R."/>
            <person name="Salamov A."/>
            <person name="Schmutz J."/>
            <person name="Shapiro H."/>
            <person name="Lindquist E."/>
            <person name="Lucas S."/>
            <person name="Rokhsar D."/>
            <person name="Grigoriev I.V."/>
        </authorList>
    </citation>
    <scope>NUCLEOTIDE SEQUENCE [LARGE SCALE GENOMIC DNA]</scope>
</reference>
<dbReference type="eggNOG" id="ENOG502QRDX">
    <property type="taxonomic scope" value="Eukaryota"/>
</dbReference>
<dbReference type="Proteomes" id="UP000001514">
    <property type="component" value="Unassembled WGS sequence"/>
</dbReference>
<dbReference type="OMA" id="LNHAHHE"/>
<feature type="domain" description="Nucleotide-diphospho-sugar transferase" evidence="1">
    <location>
        <begin position="305"/>
        <end position="523"/>
    </location>
</feature>
<keyword evidence="2" id="KW-0808">Transferase</keyword>
<dbReference type="InterPro" id="IPR044575">
    <property type="entry name" value="RAY1-like"/>
</dbReference>
<proteinExistence type="predicted"/>
<name>D8QTF3_SELML</name>
<dbReference type="InParanoid" id="D8QTF3"/>
<dbReference type="Pfam" id="PF03407">
    <property type="entry name" value="Nucleotid_trans"/>
    <property type="match status" value="1"/>
</dbReference>
<dbReference type="GO" id="GO:0005794">
    <property type="term" value="C:Golgi apparatus"/>
    <property type="evidence" value="ECO:0000318"/>
    <property type="project" value="GO_Central"/>
</dbReference>
<sequence length="553" mass="62351">MVARARSASSGVVVLVDPDVVLPPSLTKVLSHVRSLQHRHWLMVATSKTLPGSSLAIDKLHQVRIFFFSMVSFFSDLNLMKVEDYVSKNGRWSECGGVKLWAWNPSQVPLHAGVLPPFRYGAGFHNQWMLNEAIASELRVVIDVSEALGAFQILLNNDTIQAPPSSTWEVDANARLARTYGSYAFKPPHFSNQPVARLFPCGSQLCHQSCDAGGRSQALMTSFRRYVHESESSCGKLSAPQLDCSSSQHQVSGNLSSITSGYSYQLESLLLKVSSPDKVVVLTVVSHSYRDMLMSWVCRLRHLNVTNYLVATIDKEMYQFGILQGLPVFRTESGRSDSKDCTFGSSCFKTVTKSKSRTVLRILELGYSVLFSDVDVYWFSSPIQELMAFGLGVLAAQTDEYNEKEAVNLPRRLNSGFYFAWSDNATIVSFRKIVKHAAKSKLSEQPSFYDVLCGEDGKHRKGNSSCVEPETNLTVEFLDRWRYPNGAYKLIWDSKDVRGTCQRLGCVILHNNWKTGHQQKIERQTRAGLWEYDPETRMCSRAWKNHENSKHFY</sequence>
<dbReference type="AlphaFoldDB" id="D8QTF3"/>
<dbReference type="KEGG" id="smo:SELMODRAFT_76356"/>
<dbReference type="PANTHER" id="PTHR47483">
    <property type="entry name" value="BETA-ARABINOFURANOSYLTRANSFERASE RAY1"/>
    <property type="match status" value="1"/>
</dbReference>
<evidence type="ECO:0000313" key="3">
    <source>
        <dbReference type="Proteomes" id="UP000001514"/>
    </source>
</evidence>
<dbReference type="InterPro" id="IPR005069">
    <property type="entry name" value="Nucl-diP-sugar_transferase"/>
</dbReference>
<dbReference type="PANTHER" id="PTHR47483:SF1">
    <property type="entry name" value="BETA-ARABINOFURANOSYLTRANSFERASE RAY1"/>
    <property type="match status" value="1"/>
</dbReference>
<organism evidence="3">
    <name type="scientific">Selaginella moellendorffii</name>
    <name type="common">Spikemoss</name>
    <dbReference type="NCBI Taxonomy" id="88036"/>
    <lineage>
        <taxon>Eukaryota</taxon>
        <taxon>Viridiplantae</taxon>
        <taxon>Streptophyta</taxon>
        <taxon>Embryophyta</taxon>
        <taxon>Tracheophyta</taxon>
        <taxon>Lycopodiopsida</taxon>
        <taxon>Selaginellales</taxon>
        <taxon>Selaginellaceae</taxon>
        <taxon>Selaginella</taxon>
    </lineage>
</organism>
<dbReference type="STRING" id="88036.D8QTF3"/>
<evidence type="ECO:0000259" key="1">
    <source>
        <dbReference type="Pfam" id="PF03407"/>
    </source>
</evidence>